<dbReference type="SUPFAM" id="SSF46785">
    <property type="entry name" value="Winged helix' DNA-binding domain"/>
    <property type="match status" value="1"/>
</dbReference>
<dbReference type="CDD" id="cd07377">
    <property type="entry name" value="WHTH_GntR"/>
    <property type="match status" value="1"/>
</dbReference>
<keyword evidence="3" id="KW-0804">Transcription</keyword>
<dbReference type="PRINTS" id="PR00035">
    <property type="entry name" value="HTHGNTR"/>
</dbReference>
<evidence type="ECO:0000256" key="2">
    <source>
        <dbReference type="ARBA" id="ARBA00023125"/>
    </source>
</evidence>
<dbReference type="InterPro" id="IPR028978">
    <property type="entry name" value="Chorismate_lyase_/UTRA_dom_sf"/>
</dbReference>
<dbReference type="EMBL" id="FOMR01000005">
    <property type="protein sequence ID" value="SFD88710.1"/>
    <property type="molecule type" value="Genomic_DNA"/>
</dbReference>
<evidence type="ECO:0000256" key="1">
    <source>
        <dbReference type="ARBA" id="ARBA00023015"/>
    </source>
</evidence>
<sequence>MAGKTLSGVIFEDLYNKIKSNYYSVGDVLPTEEELQEMYGVSRAPIRTAMSQLKNEGFIHRKPGIGTIVAENTIFSDWTPMGGFSSHFRSHEGELVCNTVDVSKSIVNEEITGTLKLPEGEPIIQVIRVRKENNSPIFLLKHYYPDSVDMEKIKEAGDILYMRQFATHVLGINFEYVSEELTAVKADYQQSVLLETNPGDALLRIKRTSFDKDYNPVEYVEYFVKSNHWPYQVIFSKGGGPFEN</sequence>
<dbReference type="PROSITE" id="PS50949">
    <property type="entry name" value="HTH_GNTR"/>
    <property type="match status" value="1"/>
</dbReference>
<evidence type="ECO:0000313" key="5">
    <source>
        <dbReference type="EMBL" id="SFD88710.1"/>
    </source>
</evidence>
<proteinExistence type="predicted"/>
<evidence type="ECO:0000313" key="6">
    <source>
        <dbReference type="Proteomes" id="UP000199474"/>
    </source>
</evidence>
<dbReference type="SMART" id="SM00866">
    <property type="entry name" value="UTRA"/>
    <property type="match status" value="1"/>
</dbReference>
<dbReference type="GO" id="GO:0045892">
    <property type="term" value="P:negative regulation of DNA-templated transcription"/>
    <property type="evidence" value="ECO:0007669"/>
    <property type="project" value="TreeGrafter"/>
</dbReference>
<dbReference type="InterPro" id="IPR011663">
    <property type="entry name" value="UTRA"/>
</dbReference>
<dbReference type="Gene3D" id="1.10.10.10">
    <property type="entry name" value="Winged helix-like DNA-binding domain superfamily/Winged helix DNA-binding domain"/>
    <property type="match status" value="1"/>
</dbReference>
<dbReference type="AlphaFoldDB" id="A0A1I1W6T5"/>
<dbReference type="PANTHER" id="PTHR44846">
    <property type="entry name" value="MANNOSYL-D-GLYCERATE TRANSPORT/METABOLISM SYSTEM REPRESSOR MNGR-RELATED"/>
    <property type="match status" value="1"/>
</dbReference>
<keyword evidence="6" id="KW-1185">Reference proteome</keyword>
<dbReference type="InterPro" id="IPR036388">
    <property type="entry name" value="WH-like_DNA-bd_sf"/>
</dbReference>
<dbReference type="InterPro" id="IPR050679">
    <property type="entry name" value="Bact_HTH_transcr_reg"/>
</dbReference>
<organism evidence="5 6">
    <name type="scientific">Lentibacillus persicus</name>
    <dbReference type="NCBI Taxonomy" id="640948"/>
    <lineage>
        <taxon>Bacteria</taxon>
        <taxon>Bacillati</taxon>
        <taxon>Bacillota</taxon>
        <taxon>Bacilli</taxon>
        <taxon>Bacillales</taxon>
        <taxon>Bacillaceae</taxon>
        <taxon>Lentibacillus</taxon>
    </lineage>
</organism>
<dbReference type="PANTHER" id="PTHR44846:SF1">
    <property type="entry name" value="MANNOSYL-D-GLYCERATE TRANSPORT_METABOLISM SYSTEM REPRESSOR MNGR-RELATED"/>
    <property type="match status" value="1"/>
</dbReference>
<evidence type="ECO:0000259" key="4">
    <source>
        <dbReference type="PROSITE" id="PS50949"/>
    </source>
</evidence>
<protein>
    <submittedName>
        <fullName evidence="5">GntR family transcriptional regulator</fullName>
    </submittedName>
</protein>
<dbReference type="InterPro" id="IPR000524">
    <property type="entry name" value="Tscrpt_reg_HTH_GntR"/>
</dbReference>
<dbReference type="Pfam" id="PF07702">
    <property type="entry name" value="UTRA"/>
    <property type="match status" value="1"/>
</dbReference>
<keyword evidence="1" id="KW-0805">Transcription regulation</keyword>
<dbReference type="SUPFAM" id="SSF64288">
    <property type="entry name" value="Chorismate lyase-like"/>
    <property type="match status" value="1"/>
</dbReference>
<dbReference type="Proteomes" id="UP000199474">
    <property type="component" value="Unassembled WGS sequence"/>
</dbReference>
<dbReference type="GO" id="GO:0003677">
    <property type="term" value="F:DNA binding"/>
    <property type="evidence" value="ECO:0007669"/>
    <property type="project" value="UniProtKB-KW"/>
</dbReference>
<dbReference type="GO" id="GO:0003700">
    <property type="term" value="F:DNA-binding transcription factor activity"/>
    <property type="evidence" value="ECO:0007669"/>
    <property type="project" value="InterPro"/>
</dbReference>
<dbReference type="InterPro" id="IPR036390">
    <property type="entry name" value="WH_DNA-bd_sf"/>
</dbReference>
<dbReference type="Gene3D" id="3.40.1410.10">
    <property type="entry name" value="Chorismate lyase-like"/>
    <property type="match status" value="1"/>
</dbReference>
<gene>
    <name evidence="5" type="ORF">SAMN05216238_105143</name>
</gene>
<dbReference type="STRING" id="640948.SAMN05216238_105143"/>
<reference evidence="6" key="1">
    <citation type="submission" date="2016-10" db="EMBL/GenBank/DDBJ databases">
        <authorList>
            <person name="Varghese N."/>
            <person name="Submissions S."/>
        </authorList>
    </citation>
    <scope>NUCLEOTIDE SEQUENCE [LARGE SCALE GENOMIC DNA]</scope>
    <source>
        <strain evidence="6">DSM 22530</strain>
    </source>
</reference>
<feature type="domain" description="HTH gntR-type" evidence="4">
    <location>
        <begin position="4"/>
        <end position="72"/>
    </location>
</feature>
<dbReference type="RefSeq" id="WP_177183395.1">
    <property type="nucleotide sequence ID" value="NZ_FOMR01000005.1"/>
</dbReference>
<evidence type="ECO:0000256" key="3">
    <source>
        <dbReference type="ARBA" id="ARBA00023163"/>
    </source>
</evidence>
<dbReference type="Pfam" id="PF00392">
    <property type="entry name" value="GntR"/>
    <property type="match status" value="1"/>
</dbReference>
<accession>A0A1I1W6T5</accession>
<name>A0A1I1W6T5_9BACI</name>
<dbReference type="SMART" id="SM00345">
    <property type="entry name" value="HTH_GNTR"/>
    <property type="match status" value="1"/>
</dbReference>
<keyword evidence="2" id="KW-0238">DNA-binding</keyword>